<dbReference type="InterPro" id="IPR009003">
    <property type="entry name" value="Peptidase_S1_PA"/>
</dbReference>
<dbReference type="FunFam" id="2.40.10.10:FF:000054">
    <property type="entry name" value="Complement C1r subcomponent"/>
    <property type="match status" value="1"/>
</dbReference>
<evidence type="ECO:0000256" key="3">
    <source>
        <dbReference type="ARBA" id="ARBA00022729"/>
    </source>
</evidence>
<evidence type="ECO:0000313" key="6">
    <source>
        <dbReference type="EMBL" id="CAB3995594.1"/>
    </source>
</evidence>
<dbReference type="InterPro" id="IPR001314">
    <property type="entry name" value="Peptidase_S1A"/>
</dbReference>
<keyword evidence="7" id="KW-1185">Reference proteome</keyword>
<dbReference type="InterPro" id="IPR033116">
    <property type="entry name" value="TRYPSIN_SER"/>
</dbReference>
<dbReference type="OrthoDB" id="10061449at2759"/>
<comment type="subcellular location">
    <subcellularLocation>
        <location evidence="1">Secreted</location>
    </subcellularLocation>
</comment>
<dbReference type="SMART" id="SM00020">
    <property type="entry name" value="Tryp_SPc"/>
    <property type="match status" value="1"/>
</dbReference>
<evidence type="ECO:0000256" key="4">
    <source>
        <dbReference type="ARBA" id="ARBA00023157"/>
    </source>
</evidence>
<accession>A0A7D9DYB2</accession>
<keyword evidence="4" id="KW-1015">Disulfide bond</keyword>
<dbReference type="Pfam" id="PF00089">
    <property type="entry name" value="Trypsin"/>
    <property type="match status" value="1"/>
</dbReference>
<proteinExistence type="predicted"/>
<dbReference type="PANTHER" id="PTHR24252:SF7">
    <property type="entry name" value="HYALIN"/>
    <property type="match status" value="1"/>
</dbReference>
<dbReference type="Proteomes" id="UP001152795">
    <property type="component" value="Unassembled WGS sequence"/>
</dbReference>
<dbReference type="Gene3D" id="2.40.10.10">
    <property type="entry name" value="Trypsin-like serine proteases"/>
    <property type="match status" value="1"/>
</dbReference>
<dbReference type="FunFam" id="2.40.10.10:FF:000068">
    <property type="entry name" value="transmembrane protease serine 2"/>
    <property type="match status" value="1"/>
</dbReference>
<dbReference type="PRINTS" id="PR00722">
    <property type="entry name" value="CHYMOTRYPSIN"/>
</dbReference>
<keyword evidence="2" id="KW-0964">Secreted</keyword>
<dbReference type="PROSITE" id="PS50240">
    <property type="entry name" value="TRYPSIN_DOM"/>
    <property type="match status" value="1"/>
</dbReference>
<dbReference type="InterPro" id="IPR018114">
    <property type="entry name" value="TRYPSIN_HIS"/>
</dbReference>
<dbReference type="PROSITE" id="PS00134">
    <property type="entry name" value="TRYPSIN_HIS"/>
    <property type="match status" value="1"/>
</dbReference>
<reference evidence="6" key="1">
    <citation type="submission" date="2020-04" db="EMBL/GenBank/DDBJ databases">
        <authorList>
            <person name="Alioto T."/>
            <person name="Alioto T."/>
            <person name="Gomez Garrido J."/>
        </authorList>
    </citation>
    <scope>NUCLEOTIDE SEQUENCE</scope>
    <source>
        <strain evidence="6">A484AB</strain>
    </source>
</reference>
<comment type="caution">
    <text evidence="6">The sequence shown here is derived from an EMBL/GenBank/DDBJ whole genome shotgun (WGS) entry which is preliminary data.</text>
</comment>
<keyword evidence="3" id="KW-0732">Signal</keyword>
<evidence type="ECO:0000256" key="5">
    <source>
        <dbReference type="ARBA" id="ARBA00023180"/>
    </source>
</evidence>
<protein>
    <submittedName>
        <fullName evidence="6">Serine protease 27-like</fullName>
    </submittedName>
</protein>
<dbReference type="EMBL" id="CACRXK020002694">
    <property type="protein sequence ID" value="CAB3995594.1"/>
    <property type="molecule type" value="Genomic_DNA"/>
</dbReference>
<dbReference type="InterPro" id="IPR001254">
    <property type="entry name" value="Trypsin_dom"/>
</dbReference>
<organism evidence="6 7">
    <name type="scientific">Paramuricea clavata</name>
    <name type="common">Red gorgonian</name>
    <name type="synonym">Violescent sea-whip</name>
    <dbReference type="NCBI Taxonomy" id="317549"/>
    <lineage>
        <taxon>Eukaryota</taxon>
        <taxon>Metazoa</taxon>
        <taxon>Cnidaria</taxon>
        <taxon>Anthozoa</taxon>
        <taxon>Octocorallia</taxon>
        <taxon>Malacalcyonacea</taxon>
        <taxon>Plexauridae</taxon>
        <taxon>Paramuricea</taxon>
    </lineage>
</organism>
<evidence type="ECO:0000256" key="1">
    <source>
        <dbReference type="ARBA" id="ARBA00004613"/>
    </source>
</evidence>
<dbReference type="GO" id="GO:0004252">
    <property type="term" value="F:serine-type endopeptidase activity"/>
    <property type="evidence" value="ECO:0007669"/>
    <property type="project" value="InterPro"/>
</dbReference>
<gene>
    <name evidence="6" type="ORF">PACLA_8A076135</name>
</gene>
<keyword evidence="6" id="KW-0645">Protease</keyword>
<keyword evidence="5" id="KW-0325">Glycoprotein</keyword>
<dbReference type="GO" id="GO:0006508">
    <property type="term" value="P:proteolysis"/>
    <property type="evidence" value="ECO:0007669"/>
    <property type="project" value="UniProtKB-KW"/>
</dbReference>
<dbReference type="PANTHER" id="PTHR24252">
    <property type="entry name" value="ACROSIN-RELATED"/>
    <property type="match status" value="1"/>
</dbReference>
<name>A0A7D9DYB2_PARCT</name>
<dbReference type="PROSITE" id="PS00135">
    <property type="entry name" value="TRYPSIN_SER"/>
    <property type="match status" value="1"/>
</dbReference>
<dbReference type="InterPro" id="IPR043504">
    <property type="entry name" value="Peptidase_S1_PA_chymotrypsin"/>
</dbReference>
<sequence>MSRQLRWYCPYASCTWTRFGTGLSVCDDVLDKTESAGNKKIRCGTKGRIGGVVNGTRAAAGSWPWQVGIKKCAHCNITCGGTLINDEWVVTAAHCVSQSFPNELYIVIGEVDQSAKSGHEQRFRCSKIIVHEDYGVDAPYDKDVAIIRLDKYAVYNDNVRPLFMPGSGTVLTEKDLCTVTGFGRANVKIAPFKTRVKQILKTIALIFPTNSFCHEKQLFPRDATQITLRIKVTSNMFCAGYKKGGTDACQGDSGGPLTCFDRSNSRFILGGVVSWGERKFKRELGYSIYAQYPSFTSWIADGAKRRARYSLSIGELVVIILTLMLVLKVARGSKIV</sequence>
<dbReference type="AlphaFoldDB" id="A0A7D9DYB2"/>
<dbReference type="SUPFAM" id="SSF50494">
    <property type="entry name" value="Trypsin-like serine proteases"/>
    <property type="match status" value="1"/>
</dbReference>
<evidence type="ECO:0000256" key="2">
    <source>
        <dbReference type="ARBA" id="ARBA00022525"/>
    </source>
</evidence>
<dbReference type="CDD" id="cd00190">
    <property type="entry name" value="Tryp_SPc"/>
    <property type="match status" value="1"/>
</dbReference>
<keyword evidence="6" id="KW-0378">Hydrolase</keyword>
<evidence type="ECO:0000313" key="7">
    <source>
        <dbReference type="Proteomes" id="UP001152795"/>
    </source>
</evidence>
<dbReference type="GO" id="GO:0005576">
    <property type="term" value="C:extracellular region"/>
    <property type="evidence" value="ECO:0007669"/>
    <property type="project" value="UniProtKB-SubCell"/>
</dbReference>